<name>A0AAW6RSK0_ACIJO</name>
<evidence type="ECO:0000313" key="2">
    <source>
        <dbReference type="Proteomes" id="UP001157887"/>
    </source>
</evidence>
<proteinExistence type="predicted"/>
<protein>
    <submittedName>
        <fullName evidence="1">Uncharacterized protein</fullName>
    </submittedName>
</protein>
<evidence type="ECO:0000313" key="1">
    <source>
        <dbReference type="EMBL" id="MDG9787345.1"/>
    </source>
</evidence>
<dbReference type="Proteomes" id="UP001157887">
    <property type="component" value="Unassembled WGS sequence"/>
</dbReference>
<dbReference type="EMBL" id="JAOECG010000011">
    <property type="protein sequence ID" value="MDG9787345.1"/>
    <property type="molecule type" value="Genomic_DNA"/>
</dbReference>
<accession>A0AAW6RSK0</accession>
<comment type="caution">
    <text evidence="1">The sequence shown here is derived from an EMBL/GenBank/DDBJ whole genome shotgun (WGS) entry which is preliminary data.</text>
</comment>
<dbReference type="AlphaFoldDB" id="A0AAW6RSK0"/>
<gene>
    <name evidence="1" type="ORF">N7566_10190</name>
</gene>
<organism evidence="1 2">
    <name type="scientific">Acinetobacter johnsonii</name>
    <dbReference type="NCBI Taxonomy" id="40214"/>
    <lineage>
        <taxon>Bacteria</taxon>
        <taxon>Pseudomonadati</taxon>
        <taxon>Pseudomonadota</taxon>
        <taxon>Gammaproteobacteria</taxon>
        <taxon>Moraxellales</taxon>
        <taxon>Moraxellaceae</taxon>
        <taxon>Acinetobacter</taxon>
    </lineage>
</organism>
<reference evidence="1" key="1">
    <citation type="submission" date="2022-09" db="EMBL/GenBank/DDBJ databases">
        <title>Intensive care unit water sources are persistently colonized with multi-drug resistant bacteria and are the site of extensive horizontal gene transfer of antibiotic resistance genes.</title>
        <authorList>
            <person name="Diorio-Toth L."/>
        </authorList>
    </citation>
    <scope>NUCLEOTIDE SEQUENCE</scope>
    <source>
        <strain evidence="1">GD04065</strain>
    </source>
</reference>
<dbReference type="RefSeq" id="WP_159151724.1">
    <property type="nucleotide sequence ID" value="NZ_JAOECG010000011.1"/>
</dbReference>
<sequence>MTIETNNLKLLESERIRTDAEDGGGKYSGREIVDGQSNNLFNDISEMDRTTGRTSIQKIYAAVDTADTDALMGATVFISQNAQDPNVSAVLFSTDSWTDERKEAQNRIENYNAKGAQIAGTPLDTHWKGMKSLQVAMFPQEAESAIGASIVLISSEGEPLELEQYLRITEVSTRTAYVMVDGKQIEYKIATYGLSDALKADFVGLSAKQWYSGEKSTTIIRDTIVADTGKYYASANLKETAQVGDYSVVAQDVYTQLVPSAQTETPMVNINAAGDSVALVKAKDGLLVKTFSNVTISTVSSLYIGSSIMPKSVEFSLFGSAITDVGGELKNTSGTSIGTINYQNGSIVWNSNAIEGTTNLEISFLPAAAVTAPVESESIYVNQENSGFTWLRNLVPLPSPGTLQVSFLVQNQVYTLRDNGAGQLRGSDSSFGSGSIDYDTGTMSLTTGELADVGSAILLTWSNMITAQERSGLTINKAYVEIPVNASIVAGSLTVNWLLNGVAKSATDNGQGQFIGDATGTIDYADGMAKLMPILLPNGGTTFNVSGQKGSKSSVQVTAVPTSGTIAIELDNGSAALIPKSVKVRVPVKYMSYTGEVELRDLPIDATTGRLINGEGQQQGTINYASRTMNITPSTTLEAIEREKIMRPYYGTHNTSQEAIAAGMLGMTIKYENTSETYTLSLNEVATAVTVSVSYRDSSAAASWSDIVIGSVLKTDLTEGFAEQILAGSVRFTLADSTYVDKLGSLYRNPSVTTGVGTVSGQIHYGNGAIELSAWDVEGENNPMLETLVTQLEKVQTNQVSYRAPMIPIRAQSLTLSATKVEGGVLNITPDGSGAIDTADCDGFFNFDQGYGQFVFRQKVEVTSANRAEIMAQDWYVAELEYTKDGKQWIHKPIMVLPETIKYSAVGYSYIPIDAELLGLSAVRLPIDGRVPIFRSGEIGIVSASKSQEFPDYVAGQTYPLNDVRISWCELEDADGIKIPFDMYVVDYDYGKVTLNGDFALGNLTGPLTAKYRYQDMGLVRDVKINGQITFTKPLTHNYDPTNTIVGSVLVIGDMKARYTRLFVQGTWSSEWSDEPVGEPVSANYNDTFYPVDVTNKGSIQERWSLVFISNTTFRIIGEISGFIGNGETNSHCSPINPTTNAPYFTIKKEGWGSGWASGNALRFNTIAANHPIWVIRTVKQSEPTVLSDSFQIMLRGDIDRIIQSIAA</sequence>